<gene>
    <name evidence="1" type="ORF">ARTHRO_10524</name>
</gene>
<reference evidence="1 2" key="1">
    <citation type="submission" date="2014-02" db="EMBL/GenBank/DDBJ databases">
        <authorList>
            <person name="Genoscope - CEA"/>
        </authorList>
    </citation>
    <scope>NUCLEOTIDE SEQUENCE [LARGE SCALE GENOMIC DNA]</scope>
    <source>
        <strain evidence="1 2">PCC 8005</strain>
    </source>
</reference>
<proteinExistence type="predicted"/>
<dbReference type="Proteomes" id="UP000032946">
    <property type="component" value="Chromosome"/>
</dbReference>
<dbReference type="EMBL" id="FO818640">
    <property type="protein sequence ID" value="CDM92851.1"/>
    <property type="molecule type" value="Genomic_DNA"/>
</dbReference>
<accession>A0A9P1KB73</accession>
<evidence type="ECO:0000313" key="1">
    <source>
        <dbReference type="EMBL" id="CDM92851.1"/>
    </source>
</evidence>
<keyword evidence="2" id="KW-1185">Reference proteome</keyword>
<dbReference type="AlphaFoldDB" id="A0A9P1KB73"/>
<name>A0A9P1KB73_9CYAN</name>
<organism evidence="1 2">
    <name type="scientific">Limnospira indica PCC 8005</name>
    <dbReference type="NCBI Taxonomy" id="376219"/>
    <lineage>
        <taxon>Bacteria</taxon>
        <taxon>Bacillati</taxon>
        <taxon>Cyanobacteriota</taxon>
        <taxon>Cyanophyceae</taxon>
        <taxon>Oscillatoriophycideae</taxon>
        <taxon>Oscillatoriales</taxon>
        <taxon>Sirenicapillariaceae</taxon>
        <taxon>Limnospira</taxon>
    </lineage>
</organism>
<protein>
    <submittedName>
        <fullName evidence="1">Uncharacterized protein</fullName>
    </submittedName>
</protein>
<sequence>MIYIACVGNFQQNTHWWLALPAATSGSENPFTGVTMTLAELKANAIALGLSKDDIRQFGDLRSKSTWEAAIAQAESEAVPEAEPIPEFLPNQAMVNPLHQVESDPTQQPENQCTLKESENHCRYQQDVILVTGACDGIEEVISSGADIKEAKHIADQVKLTFGQQIIIREFDGSGQIFYRRHDDEVDPDILPELKDKDDRFDCWSPWMKVGAKFTTPRGNRFTIVGFDKWGNCHAIADGDEETQTFRLSHLIQYTPEADDDTRDEIIEKFRQAGVSDADIAELNAAPLCVTGAAVVLGFLEGLLEPIPATGVVVGLVLSFFALG</sequence>
<evidence type="ECO:0000313" key="2">
    <source>
        <dbReference type="Proteomes" id="UP000032946"/>
    </source>
</evidence>